<evidence type="ECO:0000256" key="1">
    <source>
        <dbReference type="SAM" id="Phobius"/>
    </source>
</evidence>
<reference evidence="5" key="3">
    <citation type="submission" date="2025-04" db="UniProtKB">
        <authorList>
            <consortium name="RefSeq"/>
        </authorList>
    </citation>
    <scope>IDENTIFICATION</scope>
    <source>
        <tissue evidence="5">Leaf</tissue>
    </source>
</reference>
<evidence type="ECO:0000313" key="3">
    <source>
        <dbReference type="Proteomes" id="UP000084051"/>
    </source>
</evidence>
<dbReference type="RefSeq" id="YP_173494.1">
    <property type="nucleotide sequence ID" value="NC_006581.1"/>
</dbReference>
<evidence type="ECO:0000313" key="4">
    <source>
        <dbReference type="Proteomes" id="UP000790787"/>
    </source>
</evidence>
<keyword evidence="1" id="KW-1133">Transmembrane helix</keyword>
<organism evidence="2">
    <name type="scientific">Nicotiana tabacum</name>
    <name type="common">Common tobacco</name>
    <dbReference type="NCBI Taxonomy" id="4097"/>
    <lineage>
        <taxon>Eukaryota</taxon>
        <taxon>Viridiplantae</taxon>
        <taxon>Streptophyta</taxon>
        <taxon>Embryophyta</taxon>
        <taxon>Tracheophyta</taxon>
        <taxon>Spermatophyta</taxon>
        <taxon>Magnoliopsida</taxon>
        <taxon>eudicotyledons</taxon>
        <taxon>Gunneridae</taxon>
        <taxon>Pentapetalae</taxon>
        <taxon>asterids</taxon>
        <taxon>lamiids</taxon>
        <taxon>Solanales</taxon>
        <taxon>Solanaceae</taxon>
        <taxon>Nicotianoideae</taxon>
        <taxon>Nicotianeae</taxon>
        <taxon>Nicotiana</taxon>
    </lineage>
</organism>
<geneLocation type="mitochondrion" evidence="2 5"/>
<gene>
    <name evidence="2 5" type="primary">orf102</name>
    <name evidence="5" type="ORF">NitaMp157</name>
</gene>
<keyword evidence="1" id="KW-0812">Transmembrane</keyword>
<keyword evidence="1" id="KW-0472">Membrane</keyword>
<accession>Q5M9R8</accession>
<dbReference type="KEGG" id="nta:3205332"/>
<dbReference type="EMBL" id="BA000042">
    <property type="protein sequence ID" value="BAD83560.1"/>
    <property type="molecule type" value="Genomic_DNA"/>
</dbReference>
<dbReference type="PaxDb" id="4097-Q5M9R8"/>
<keyword evidence="4" id="KW-1185">Reference proteome</keyword>
<evidence type="ECO:0000313" key="5">
    <source>
        <dbReference type="RefSeq" id="YP_173494.1"/>
    </source>
</evidence>
<keyword evidence="2 5" id="KW-0496">Mitochondrion</keyword>
<sequence length="102" mass="11415">MTATCQEEFRGVLSAVVLSSLAPYGSATVMLGRASLPMYRSRTFRPVLADRTKLPLKKASLRELDWSFHHHSIIEGWSPLSESPLDAMIKWLVFKASPKKPS</sequence>
<protein>
    <submittedName>
        <fullName evidence="2 5">Uncharacterized protein</fullName>
    </submittedName>
</protein>
<dbReference type="Proteomes" id="UP000790787">
    <property type="component" value="Mitochondrion MT"/>
</dbReference>
<name>Q5M9R8_TOBAC</name>
<dbReference type="GeneID" id="3205332"/>
<proteinExistence type="predicted"/>
<reference evidence="5" key="1">
    <citation type="submission" date="2004-12" db="EMBL/GenBank/DDBJ databases">
        <authorList>
            <consortium name="NCBI Genome Project"/>
        </authorList>
    </citation>
    <scope>NUCLEOTIDE SEQUENCE</scope>
    <source>
        <tissue evidence="5">Leaf</tissue>
    </source>
</reference>
<feature type="transmembrane region" description="Helical" evidence="1">
    <location>
        <begin position="12"/>
        <end position="32"/>
    </location>
</feature>
<evidence type="ECO:0000313" key="2">
    <source>
        <dbReference type="EMBL" id="BAD83560.1"/>
    </source>
</evidence>
<dbReference type="AlphaFoldDB" id="Q5M9R8"/>
<reference evidence="2 3" key="2">
    <citation type="journal article" date="2005" name="Mol. Genet. Genomics">
        <title>The complete nucleotide sequence and multipartite organization of the tobacco mitochondrial genome: comparative analysis of mitochondrial genomes in higher plants.</title>
        <authorList>
            <person name="Sugiyama Y."/>
            <person name="Watase Y."/>
            <person name="Nagase M."/>
            <person name="Makita N."/>
            <person name="Yagura S."/>
            <person name="Hirai A."/>
            <person name="Sugiura M."/>
        </authorList>
    </citation>
    <scope>NUCLEOTIDE SEQUENCE</scope>
    <source>
        <strain evidence="3">cv. TN90</strain>
        <tissue evidence="2 5">Leaf</tissue>
    </source>
</reference>